<keyword evidence="3" id="KW-0520">NAD</keyword>
<evidence type="ECO:0000259" key="5">
    <source>
        <dbReference type="Pfam" id="PF25137"/>
    </source>
</evidence>
<dbReference type="Gene3D" id="3.40.50.1970">
    <property type="match status" value="1"/>
</dbReference>
<evidence type="ECO:0000259" key="4">
    <source>
        <dbReference type="Pfam" id="PF00465"/>
    </source>
</evidence>
<organism evidence="6 7">
    <name type="scientific">Ammoniphilus resinae</name>
    <dbReference type="NCBI Taxonomy" id="861532"/>
    <lineage>
        <taxon>Bacteria</taxon>
        <taxon>Bacillati</taxon>
        <taxon>Bacillota</taxon>
        <taxon>Bacilli</taxon>
        <taxon>Bacillales</taxon>
        <taxon>Paenibacillaceae</taxon>
        <taxon>Aneurinibacillus group</taxon>
        <taxon>Ammoniphilus</taxon>
    </lineage>
</organism>
<keyword evidence="7" id="KW-1185">Reference proteome</keyword>
<comment type="similarity">
    <text evidence="1">Belongs to the iron-containing alcohol dehydrogenase family.</text>
</comment>
<dbReference type="Pfam" id="PF25137">
    <property type="entry name" value="ADH_Fe_C"/>
    <property type="match status" value="1"/>
</dbReference>
<feature type="domain" description="Fe-containing alcohol dehydrogenase-like C-terminal" evidence="5">
    <location>
        <begin position="192"/>
        <end position="386"/>
    </location>
</feature>
<sequence>MNLLNRSFRYELPTDIVFGVNTVEQLPIHIKALKGSKVFIVTDPGVVQAGILDKVTSILGEQEISYEVFSEVDREPDVHTIIRATEQAKLVQADLVIGVGGGSSLDAAKAIAVMVKNEGVVTQYAGLNQIPNAGIPLICIPTTSGTGSEVTIWCVISDKANHRKHPIGGKVLAPTLAVCDPALTLTLPASITAATGLDALTHALECYVNKITQPISMALARESMRLIAKSLRTAVTQGDHLEARSDMMIASTMAAMAFNPTRLGLAHALAMPLGGKYNIPHGMVNAIVLPQVMEYNLISNLEAFKEIAEIFGENTEGLSLREAAALSIKAIRQLNQDIGIPAGLREYGVSEDDLDEIAEEGMESGNILVNPRKAGPEDLKEIVRRSI</sequence>
<dbReference type="Proteomes" id="UP001519343">
    <property type="component" value="Unassembled WGS sequence"/>
</dbReference>
<name>A0ABS4GL16_9BACL</name>
<dbReference type="CDD" id="cd08551">
    <property type="entry name" value="Fe-ADH"/>
    <property type="match status" value="1"/>
</dbReference>
<dbReference type="InterPro" id="IPR001670">
    <property type="entry name" value="ADH_Fe/GldA"/>
</dbReference>
<dbReference type="InterPro" id="IPR039697">
    <property type="entry name" value="Alcohol_dehydrogenase_Fe"/>
</dbReference>
<dbReference type="Pfam" id="PF00465">
    <property type="entry name" value="Fe-ADH"/>
    <property type="match status" value="1"/>
</dbReference>
<dbReference type="GO" id="GO:0004022">
    <property type="term" value="F:alcohol dehydrogenase (NAD+) activity"/>
    <property type="evidence" value="ECO:0007669"/>
    <property type="project" value="UniProtKB-EC"/>
</dbReference>
<keyword evidence="2 6" id="KW-0560">Oxidoreductase</keyword>
<dbReference type="InterPro" id="IPR018211">
    <property type="entry name" value="ADH_Fe_CS"/>
</dbReference>
<dbReference type="PROSITE" id="PS00913">
    <property type="entry name" value="ADH_IRON_1"/>
    <property type="match status" value="1"/>
</dbReference>
<dbReference type="InterPro" id="IPR056798">
    <property type="entry name" value="ADH_Fe_C"/>
</dbReference>
<comment type="caution">
    <text evidence="6">The sequence shown here is derived from an EMBL/GenBank/DDBJ whole genome shotgun (WGS) entry which is preliminary data.</text>
</comment>
<evidence type="ECO:0000256" key="3">
    <source>
        <dbReference type="ARBA" id="ARBA00023027"/>
    </source>
</evidence>
<protein>
    <submittedName>
        <fullName evidence="6">Alcohol dehydrogenase</fullName>
        <ecNumber evidence="6">1.1.1.1</ecNumber>
    </submittedName>
</protein>
<evidence type="ECO:0000256" key="1">
    <source>
        <dbReference type="ARBA" id="ARBA00007358"/>
    </source>
</evidence>
<accession>A0ABS4GL16</accession>
<dbReference type="PANTHER" id="PTHR11496:SF102">
    <property type="entry name" value="ALCOHOL DEHYDROGENASE 4"/>
    <property type="match status" value="1"/>
</dbReference>
<dbReference type="EMBL" id="JAGGKT010000002">
    <property type="protein sequence ID" value="MBP1930939.1"/>
    <property type="molecule type" value="Genomic_DNA"/>
</dbReference>
<feature type="domain" description="Alcohol dehydrogenase iron-type/glycerol dehydrogenase GldA" evidence="4">
    <location>
        <begin position="13"/>
        <end position="181"/>
    </location>
</feature>
<proteinExistence type="inferred from homology"/>
<evidence type="ECO:0000313" key="7">
    <source>
        <dbReference type="Proteomes" id="UP001519343"/>
    </source>
</evidence>
<evidence type="ECO:0000256" key="2">
    <source>
        <dbReference type="ARBA" id="ARBA00023002"/>
    </source>
</evidence>
<evidence type="ECO:0000313" key="6">
    <source>
        <dbReference type="EMBL" id="MBP1930939.1"/>
    </source>
</evidence>
<dbReference type="PANTHER" id="PTHR11496">
    <property type="entry name" value="ALCOHOL DEHYDROGENASE"/>
    <property type="match status" value="1"/>
</dbReference>
<dbReference type="EC" id="1.1.1.1" evidence="6"/>
<gene>
    <name evidence="6" type="ORF">J2Z37_000936</name>
</gene>
<dbReference type="Gene3D" id="1.20.1090.10">
    <property type="entry name" value="Dehydroquinate synthase-like - alpha domain"/>
    <property type="match status" value="1"/>
</dbReference>
<dbReference type="SUPFAM" id="SSF56796">
    <property type="entry name" value="Dehydroquinate synthase-like"/>
    <property type="match status" value="1"/>
</dbReference>
<reference evidence="6 7" key="1">
    <citation type="submission" date="2021-03" db="EMBL/GenBank/DDBJ databases">
        <title>Genomic Encyclopedia of Type Strains, Phase IV (KMG-IV): sequencing the most valuable type-strain genomes for metagenomic binning, comparative biology and taxonomic classification.</title>
        <authorList>
            <person name="Goeker M."/>
        </authorList>
    </citation>
    <scope>NUCLEOTIDE SEQUENCE [LARGE SCALE GENOMIC DNA]</scope>
    <source>
        <strain evidence="6 7">DSM 24738</strain>
    </source>
</reference>